<proteinExistence type="inferred from homology"/>
<feature type="binding site" evidence="7">
    <location>
        <position position="27"/>
    </location>
    <ligand>
        <name>Mn(2+)</name>
        <dbReference type="ChEBI" id="CHEBI:29035"/>
    </ligand>
</feature>
<dbReference type="PIRSF" id="PIRSF000349">
    <property type="entry name" value="SODismutase"/>
    <property type="match status" value="1"/>
</dbReference>
<dbReference type="RefSeq" id="WP_014888658.1">
    <property type="nucleotide sequence ID" value="NC_018420.1"/>
</dbReference>
<evidence type="ECO:0000256" key="4">
    <source>
        <dbReference type="ARBA" id="ARBA00022723"/>
    </source>
</evidence>
<dbReference type="InterPro" id="IPR036324">
    <property type="entry name" value="Mn/Fe_SOD_N_sf"/>
</dbReference>
<dbReference type="InterPro" id="IPR036314">
    <property type="entry name" value="SOD_C_sf"/>
</dbReference>
<dbReference type="SUPFAM" id="SSF46609">
    <property type="entry name" value="Fe,Mn superoxide dismutase (SOD), N-terminal domain"/>
    <property type="match status" value="1"/>
</dbReference>
<dbReference type="PANTHER" id="PTHR43595:SF2">
    <property type="entry name" value="SMALL RIBOSOMAL SUBUNIT PROTEIN MS42"/>
    <property type="match status" value="1"/>
</dbReference>
<feature type="binding site" evidence="7">
    <location>
        <position position="82"/>
    </location>
    <ligand>
        <name>Mn(2+)</name>
        <dbReference type="ChEBI" id="CHEBI:29035"/>
    </ligand>
</feature>
<evidence type="ECO:0000256" key="7">
    <source>
        <dbReference type="PIRSR" id="PIRSR000349-1"/>
    </source>
</evidence>
<comment type="similarity">
    <text evidence="2 8">Belongs to the iron/manganese superoxide dismutase family.</text>
</comment>
<dbReference type="FunFam" id="3.55.40.20:FF:000001">
    <property type="entry name" value="Superoxide dismutase"/>
    <property type="match status" value="1"/>
</dbReference>
<dbReference type="PATRIC" id="fig|134287.3.peg.36"/>
<dbReference type="PROSITE" id="PS00088">
    <property type="entry name" value="SOD_MN"/>
    <property type="match status" value="1"/>
</dbReference>
<dbReference type="OrthoDB" id="9803125at2"/>
<feature type="domain" description="Manganese/iron superoxide dismutase C-terminal" evidence="10">
    <location>
        <begin position="97"/>
        <end position="201"/>
    </location>
</feature>
<dbReference type="PANTHER" id="PTHR43595">
    <property type="entry name" value="37S RIBOSOMAL PROTEIN S26, MITOCHONDRIAL"/>
    <property type="match status" value="1"/>
</dbReference>
<protein>
    <recommendedName>
        <fullName evidence="8">Superoxide dismutase</fullName>
        <ecNumber evidence="8">1.15.1.1</ecNumber>
    </recommendedName>
</protein>
<dbReference type="InterPro" id="IPR001189">
    <property type="entry name" value="Mn/Fe_SOD"/>
</dbReference>
<keyword evidence="4 7" id="KW-0479">Metal-binding</keyword>
<keyword evidence="5 8" id="KW-0560">Oxidoreductase</keyword>
<feature type="binding site" evidence="7">
    <location>
        <position position="168"/>
    </location>
    <ligand>
        <name>Mn(2+)</name>
        <dbReference type="ChEBI" id="CHEBI:29035"/>
    </ligand>
</feature>
<evidence type="ECO:0000256" key="2">
    <source>
        <dbReference type="ARBA" id="ARBA00008714"/>
    </source>
</evidence>
<organism evidence="11 12">
    <name type="scientific">secondary endosymbiont of Heteropsylla cubana</name>
    <dbReference type="NCBI Taxonomy" id="134287"/>
    <lineage>
        <taxon>Bacteria</taxon>
        <taxon>Pseudomonadati</taxon>
        <taxon>Pseudomonadota</taxon>
        <taxon>Gammaproteobacteria</taxon>
        <taxon>Enterobacterales</taxon>
        <taxon>Enterobacteriaceae</taxon>
        <taxon>aphid secondary symbionts</taxon>
    </lineage>
</organism>
<evidence type="ECO:0000256" key="6">
    <source>
        <dbReference type="ARBA" id="ARBA00049204"/>
    </source>
</evidence>
<dbReference type="InterPro" id="IPR019831">
    <property type="entry name" value="Mn/Fe_SOD_N"/>
</dbReference>
<keyword evidence="12" id="KW-1185">Reference proteome</keyword>
<dbReference type="Gene3D" id="3.55.40.20">
    <property type="entry name" value="Iron/manganese superoxide dismutase, C-terminal domain"/>
    <property type="match status" value="1"/>
</dbReference>
<dbReference type="SUPFAM" id="SSF54719">
    <property type="entry name" value="Fe,Mn superoxide dismutase (SOD), C-terminal domain"/>
    <property type="match status" value="1"/>
</dbReference>
<reference evidence="11 12" key="1">
    <citation type="journal article" date="2012" name="Mol. Biol. Evol.">
        <title>Genome reduction and co-evolution between the primary and secondary bacterial symbionts of psyllids.</title>
        <authorList>
            <person name="Sloan D.B."/>
            <person name="Moran N.A."/>
        </authorList>
    </citation>
    <scope>NUCLEOTIDE SEQUENCE [LARGE SCALE GENOMIC DNA]</scope>
    <source>
        <strain evidence="11">Hcub_S</strain>
    </source>
</reference>
<dbReference type="EMBL" id="CP003547">
    <property type="protein sequence ID" value="AFP85361.1"/>
    <property type="molecule type" value="Genomic_DNA"/>
</dbReference>
<evidence type="ECO:0000256" key="8">
    <source>
        <dbReference type="RuleBase" id="RU000414"/>
    </source>
</evidence>
<comment type="function">
    <text evidence="8">Destroys radicals which are normally produced within the cells and which are toxic to biological systems.</text>
</comment>
<evidence type="ECO:0000259" key="9">
    <source>
        <dbReference type="Pfam" id="PF00081"/>
    </source>
</evidence>
<comment type="catalytic activity">
    <reaction evidence="6 8">
        <text>2 superoxide + 2 H(+) = H2O2 + O2</text>
        <dbReference type="Rhea" id="RHEA:20696"/>
        <dbReference type="ChEBI" id="CHEBI:15378"/>
        <dbReference type="ChEBI" id="CHEBI:15379"/>
        <dbReference type="ChEBI" id="CHEBI:16240"/>
        <dbReference type="ChEBI" id="CHEBI:18421"/>
        <dbReference type="EC" id="1.15.1.1"/>
    </reaction>
</comment>
<dbReference type="GO" id="GO:0005737">
    <property type="term" value="C:cytoplasm"/>
    <property type="evidence" value="ECO:0007669"/>
    <property type="project" value="TreeGrafter"/>
</dbReference>
<dbReference type="EC" id="1.15.1.1" evidence="8"/>
<dbReference type="Proteomes" id="UP000003937">
    <property type="component" value="Chromosome"/>
</dbReference>
<comment type="function">
    <text evidence="1">Destroys superoxide anion radicals which are normally produced within the cells and which are toxic to biological systems.</text>
</comment>
<dbReference type="Gene3D" id="1.10.287.990">
    <property type="entry name" value="Fe,Mn superoxide dismutase (SOD) domain"/>
    <property type="match status" value="1"/>
</dbReference>
<dbReference type="HOGENOM" id="CLU_031625_0_1_6"/>
<evidence type="ECO:0000256" key="5">
    <source>
        <dbReference type="ARBA" id="ARBA00023002"/>
    </source>
</evidence>
<dbReference type="InterPro" id="IPR019833">
    <property type="entry name" value="Mn/Fe_SOD_BS"/>
</dbReference>
<dbReference type="GO" id="GO:0030145">
    <property type="term" value="F:manganese ion binding"/>
    <property type="evidence" value="ECO:0007669"/>
    <property type="project" value="UniProtKB-ARBA"/>
</dbReference>
<dbReference type="GO" id="GO:0004784">
    <property type="term" value="F:superoxide dismutase activity"/>
    <property type="evidence" value="ECO:0007669"/>
    <property type="project" value="UniProtKB-EC"/>
</dbReference>
<dbReference type="AlphaFoldDB" id="J3VTR1"/>
<dbReference type="PRINTS" id="PR01703">
    <property type="entry name" value="MNSODISMTASE"/>
</dbReference>
<accession>J3VTR1</accession>
<dbReference type="KEGG" id="sehc:A35E_00036"/>
<evidence type="ECO:0000313" key="11">
    <source>
        <dbReference type="EMBL" id="AFP85361.1"/>
    </source>
</evidence>
<dbReference type="InterPro" id="IPR019832">
    <property type="entry name" value="Mn/Fe_SOD_C"/>
</dbReference>
<sequence length="214" mass="24914">MYFTLPSLPYSYDAMEPFFDKKTMEIHHTKHHQTYINNANDTLKNIPNFTIPPVEVLIRKIDTFPIEIQRILRNNAGGHANHSLFWKGLKQGTCLRGDLKNAIQSDFGSFNAFKEKFEHIATTHFGSGWTWLIKKINKLDIISTSNQDNPLMGKIILENCGYPIIGLDLWEHAYYLKYQNCRSDYIKAFWNVVNWEEANERFSFASAVAKDENF</sequence>
<feature type="domain" description="Manganese/iron superoxide dismutase N-terminal" evidence="9">
    <location>
        <begin position="3"/>
        <end position="89"/>
    </location>
</feature>
<dbReference type="STRING" id="134287.A35E_00036"/>
<evidence type="ECO:0000313" key="12">
    <source>
        <dbReference type="Proteomes" id="UP000003937"/>
    </source>
</evidence>
<feature type="binding site" evidence="7">
    <location>
        <position position="172"/>
    </location>
    <ligand>
        <name>Mn(2+)</name>
        <dbReference type="ChEBI" id="CHEBI:29035"/>
    </ligand>
</feature>
<evidence type="ECO:0000259" key="10">
    <source>
        <dbReference type="Pfam" id="PF02777"/>
    </source>
</evidence>
<evidence type="ECO:0000256" key="3">
    <source>
        <dbReference type="ARBA" id="ARBA00011738"/>
    </source>
</evidence>
<evidence type="ECO:0000256" key="1">
    <source>
        <dbReference type="ARBA" id="ARBA00002170"/>
    </source>
</evidence>
<comment type="subunit">
    <text evidence="3">Homodimer.</text>
</comment>
<name>J3VTR1_9ENTR</name>
<dbReference type="Pfam" id="PF02777">
    <property type="entry name" value="Sod_Fe_C"/>
    <property type="match status" value="1"/>
</dbReference>
<gene>
    <name evidence="11" type="ORF">A35E_00036</name>
</gene>
<dbReference type="Pfam" id="PF00081">
    <property type="entry name" value="Sod_Fe_N"/>
    <property type="match status" value="1"/>
</dbReference>
<dbReference type="FunFam" id="1.10.287.990:FF:000001">
    <property type="entry name" value="Superoxide dismutase"/>
    <property type="match status" value="1"/>
</dbReference>